<name>A0ABV0DCL9_9PSED</name>
<gene>
    <name evidence="1" type="ORF">ABFE88_07655</name>
</gene>
<dbReference type="PANTHER" id="PTHR32305:SF15">
    <property type="entry name" value="PROTEIN RHSA-RELATED"/>
    <property type="match status" value="1"/>
</dbReference>
<protein>
    <submittedName>
        <fullName evidence="1">RHS repeat-associated core domain-containing protein</fullName>
    </submittedName>
</protein>
<dbReference type="InterPro" id="IPR050708">
    <property type="entry name" value="T6SS_VgrG/RHS"/>
</dbReference>
<evidence type="ECO:0000313" key="1">
    <source>
        <dbReference type="EMBL" id="MEN8639520.1"/>
    </source>
</evidence>
<dbReference type="RefSeq" id="WP_347149487.1">
    <property type="nucleotide sequence ID" value="NZ_JBDLYL010000006.1"/>
</dbReference>
<organism evidence="1 2">
    <name type="scientific">Pseudomonas sichuanensis</name>
    <dbReference type="NCBI Taxonomy" id="2213015"/>
    <lineage>
        <taxon>Bacteria</taxon>
        <taxon>Pseudomonadati</taxon>
        <taxon>Pseudomonadota</taxon>
        <taxon>Gammaproteobacteria</taxon>
        <taxon>Pseudomonadales</taxon>
        <taxon>Pseudomonadaceae</taxon>
        <taxon>Pseudomonas</taxon>
    </lineage>
</organism>
<sequence>MATTYLPMLDRQQSLFGSSGFSRAYTPYGVLFSGRAPSLAYCGQLRDPSTGNYHLGNGHRTFDPRLMRFHSPDRLSPFGAGGLNAYAYCRGDPVNFSDPDGKMMRQPTQSLGITTSPQSMSNDAAMVAGALVLQDATLLKYMLGTEYYVRQARPHFAAEDHGRLPRTPTAMEYGVAVGSGVLSTATGISGLVNKWQPEPSQMLSDFNVWLTAASTYTSGKVTGMLSEWKELHDTARSIADAVTANGTTAAQIRSGSAARTLEQLQAEDGGEVGRRMAAVRQRSEGRETTVLVNSS</sequence>
<dbReference type="Gene3D" id="2.180.10.10">
    <property type="entry name" value="RHS repeat-associated core"/>
    <property type="match status" value="1"/>
</dbReference>
<dbReference type="NCBIfam" id="TIGR03696">
    <property type="entry name" value="Rhs_assc_core"/>
    <property type="match status" value="1"/>
</dbReference>
<dbReference type="EMBL" id="JBDLYL010000006">
    <property type="protein sequence ID" value="MEN8639520.1"/>
    <property type="molecule type" value="Genomic_DNA"/>
</dbReference>
<proteinExistence type="predicted"/>
<comment type="caution">
    <text evidence="1">The sequence shown here is derived from an EMBL/GenBank/DDBJ whole genome shotgun (WGS) entry which is preliminary data.</text>
</comment>
<accession>A0ABV0DCL9</accession>
<dbReference type="Proteomes" id="UP001424532">
    <property type="component" value="Unassembled WGS sequence"/>
</dbReference>
<evidence type="ECO:0000313" key="2">
    <source>
        <dbReference type="Proteomes" id="UP001424532"/>
    </source>
</evidence>
<reference evidence="1 2" key="1">
    <citation type="submission" date="2024-05" db="EMBL/GenBank/DDBJ databases">
        <title>Sequence of Lycoming College course isolates.</title>
        <authorList>
            <person name="Reigle C.A."/>
            <person name="Newman J.D."/>
        </authorList>
    </citation>
    <scope>NUCLEOTIDE SEQUENCE [LARGE SCALE GENOMIC DNA]</scope>
    <source>
        <strain evidence="1 2">CAR-09</strain>
    </source>
</reference>
<dbReference type="InterPro" id="IPR022385">
    <property type="entry name" value="Rhs_assc_core"/>
</dbReference>
<keyword evidence="2" id="KW-1185">Reference proteome</keyword>
<dbReference type="PANTHER" id="PTHR32305">
    <property type="match status" value="1"/>
</dbReference>
<dbReference type="SUPFAM" id="SSF56399">
    <property type="entry name" value="ADP-ribosylation"/>
    <property type="match status" value="1"/>
</dbReference>